<accession>A0A444UDQ4</accession>
<keyword evidence="2" id="KW-1185">Reference proteome</keyword>
<reference evidence="1 2" key="1">
    <citation type="submission" date="2019-01" db="EMBL/GenBank/DDBJ databases">
        <title>Draft Genome and Complete Hox-Cluster Characterization of the Sterlet Sturgeon (Acipenser ruthenus).</title>
        <authorList>
            <person name="Wei Q."/>
        </authorList>
    </citation>
    <scope>NUCLEOTIDE SEQUENCE [LARGE SCALE GENOMIC DNA]</scope>
    <source>
        <strain evidence="1">WHYD16114868_AA</strain>
        <tissue evidence="1">Blood</tissue>
    </source>
</reference>
<name>A0A444UDQ4_ACIRT</name>
<dbReference type="Proteomes" id="UP000289886">
    <property type="component" value="Unassembled WGS sequence"/>
</dbReference>
<protein>
    <submittedName>
        <fullName evidence="1">Ubiquinone biosynthesis monooxygenase COQ6, mitochondrial</fullName>
    </submittedName>
</protein>
<evidence type="ECO:0000313" key="1">
    <source>
        <dbReference type="EMBL" id="RXM33238.1"/>
    </source>
</evidence>
<dbReference type="PANTHER" id="PTHR43876:SF7">
    <property type="entry name" value="UBIQUINONE BIOSYNTHESIS MONOOXYGENASE COQ6, MITOCHONDRIAL"/>
    <property type="match status" value="1"/>
</dbReference>
<dbReference type="GO" id="GO:0005739">
    <property type="term" value="C:mitochondrion"/>
    <property type="evidence" value="ECO:0007669"/>
    <property type="project" value="TreeGrafter"/>
</dbReference>
<dbReference type="EMBL" id="SCEB01214778">
    <property type="protein sequence ID" value="RXM33238.1"/>
    <property type="molecule type" value="Genomic_DNA"/>
</dbReference>
<dbReference type="PANTHER" id="PTHR43876">
    <property type="entry name" value="UBIQUINONE BIOSYNTHESIS MONOOXYGENASE COQ6, MITOCHONDRIAL"/>
    <property type="match status" value="1"/>
</dbReference>
<organism evidence="1 2">
    <name type="scientific">Acipenser ruthenus</name>
    <name type="common">Sterlet sturgeon</name>
    <dbReference type="NCBI Taxonomy" id="7906"/>
    <lineage>
        <taxon>Eukaryota</taxon>
        <taxon>Metazoa</taxon>
        <taxon>Chordata</taxon>
        <taxon>Craniata</taxon>
        <taxon>Vertebrata</taxon>
        <taxon>Euteleostomi</taxon>
        <taxon>Actinopterygii</taxon>
        <taxon>Chondrostei</taxon>
        <taxon>Acipenseriformes</taxon>
        <taxon>Acipenseridae</taxon>
        <taxon>Acipenser</taxon>
    </lineage>
</organism>
<dbReference type="GO" id="GO:0004497">
    <property type="term" value="F:monooxygenase activity"/>
    <property type="evidence" value="ECO:0007669"/>
    <property type="project" value="UniProtKB-KW"/>
</dbReference>
<sequence length="91" mass="9993">MITFDKENLEDEMGYVVENDVVMAALTKQLDAVSGFDPNLQGKKILLLEAGNKKEFEVPESYSTRVSSISPGSATLLSGVYSYRTAQETLL</sequence>
<keyword evidence="1" id="KW-0503">Monooxygenase</keyword>
<dbReference type="InterPro" id="IPR051205">
    <property type="entry name" value="UbiH/COQ6_monooxygenase"/>
</dbReference>
<gene>
    <name evidence="1" type="ORF">EOD39_15227</name>
</gene>
<proteinExistence type="predicted"/>
<keyword evidence="1" id="KW-0830">Ubiquinone</keyword>
<evidence type="ECO:0000313" key="2">
    <source>
        <dbReference type="Proteomes" id="UP000289886"/>
    </source>
</evidence>
<dbReference type="AlphaFoldDB" id="A0A444UDQ4"/>
<comment type="caution">
    <text evidence="1">The sequence shown here is derived from an EMBL/GenBank/DDBJ whole genome shotgun (WGS) entry which is preliminary data.</text>
</comment>
<keyword evidence="1" id="KW-0560">Oxidoreductase</keyword>